<name>A0A7W7G197_9ACTN</name>
<organism evidence="2 3">
    <name type="scientific">Paractinoplanes abujensis</name>
    <dbReference type="NCBI Taxonomy" id="882441"/>
    <lineage>
        <taxon>Bacteria</taxon>
        <taxon>Bacillati</taxon>
        <taxon>Actinomycetota</taxon>
        <taxon>Actinomycetes</taxon>
        <taxon>Micromonosporales</taxon>
        <taxon>Micromonosporaceae</taxon>
        <taxon>Paractinoplanes</taxon>
    </lineage>
</organism>
<gene>
    <name evidence="2" type="ORF">BKA14_002600</name>
</gene>
<sequence length="122" mass="13049">MTSRLEELATDNLLRVFGERDPRARAAAVAETYAEDVVFTDAEEELTGRDALAAKAQKLLDQAPGFVFQPVGPVRTVGNLAMLSWQLGPAGAPPVVTGIDISIVENDRIVKLYTVVNEAPAA</sequence>
<keyword evidence="3" id="KW-1185">Reference proteome</keyword>
<dbReference type="RefSeq" id="WP_184951169.1">
    <property type="nucleotide sequence ID" value="NZ_BOMC01000077.1"/>
</dbReference>
<reference evidence="2 3" key="1">
    <citation type="submission" date="2020-08" db="EMBL/GenBank/DDBJ databases">
        <title>Sequencing the genomes of 1000 actinobacteria strains.</title>
        <authorList>
            <person name="Klenk H.-P."/>
        </authorList>
    </citation>
    <scope>NUCLEOTIDE SEQUENCE [LARGE SCALE GENOMIC DNA]</scope>
    <source>
        <strain evidence="2 3">DSM 45518</strain>
    </source>
</reference>
<dbReference type="AlphaFoldDB" id="A0A7W7G197"/>
<dbReference type="Proteomes" id="UP000542742">
    <property type="component" value="Unassembled WGS sequence"/>
</dbReference>
<dbReference type="InterPro" id="IPR032710">
    <property type="entry name" value="NTF2-like_dom_sf"/>
</dbReference>
<comment type="caution">
    <text evidence="2">The sequence shown here is derived from an EMBL/GenBank/DDBJ whole genome shotgun (WGS) entry which is preliminary data.</text>
</comment>
<dbReference type="Gene3D" id="3.10.450.50">
    <property type="match status" value="1"/>
</dbReference>
<dbReference type="SUPFAM" id="SSF54427">
    <property type="entry name" value="NTF2-like"/>
    <property type="match status" value="1"/>
</dbReference>
<protein>
    <recommendedName>
        <fullName evidence="1">SnoaL-like domain-containing protein</fullName>
    </recommendedName>
</protein>
<accession>A0A7W7G197</accession>
<proteinExistence type="predicted"/>
<dbReference type="EMBL" id="JACHMF010000001">
    <property type="protein sequence ID" value="MBB4692452.1"/>
    <property type="molecule type" value="Genomic_DNA"/>
</dbReference>
<feature type="domain" description="SnoaL-like" evidence="1">
    <location>
        <begin position="16"/>
        <end position="111"/>
    </location>
</feature>
<evidence type="ECO:0000313" key="3">
    <source>
        <dbReference type="Proteomes" id="UP000542742"/>
    </source>
</evidence>
<dbReference type="InterPro" id="IPR037401">
    <property type="entry name" value="SnoaL-like"/>
</dbReference>
<dbReference type="Pfam" id="PF12680">
    <property type="entry name" value="SnoaL_2"/>
    <property type="match status" value="1"/>
</dbReference>
<evidence type="ECO:0000313" key="2">
    <source>
        <dbReference type="EMBL" id="MBB4692452.1"/>
    </source>
</evidence>
<evidence type="ECO:0000259" key="1">
    <source>
        <dbReference type="Pfam" id="PF12680"/>
    </source>
</evidence>